<dbReference type="EMBL" id="GG666632">
    <property type="protein sequence ID" value="EEN47355.1"/>
    <property type="molecule type" value="Genomic_DNA"/>
</dbReference>
<dbReference type="InterPro" id="IPR020904">
    <property type="entry name" value="Sc_DH/Rdtase_CS"/>
</dbReference>
<dbReference type="PROSITE" id="PS00061">
    <property type="entry name" value="ADH_SHORT"/>
    <property type="match status" value="1"/>
</dbReference>
<dbReference type="Gene3D" id="3.40.50.720">
    <property type="entry name" value="NAD(P)-binding Rossmann-like Domain"/>
    <property type="match status" value="1"/>
</dbReference>
<evidence type="ECO:0000256" key="1">
    <source>
        <dbReference type="ARBA" id="ARBA00023002"/>
    </source>
</evidence>
<evidence type="ECO:0000256" key="2">
    <source>
        <dbReference type="SAM" id="Phobius"/>
    </source>
</evidence>
<dbReference type="InterPro" id="IPR036291">
    <property type="entry name" value="NAD(P)-bd_dom_sf"/>
</dbReference>
<keyword evidence="2" id="KW-1133">Transmembrane helix</keyword>
<reference evidence="3" key="1">
    <citation type="journal article" date="2008" name="Nature">
        <title>The amphioxus genome and the evolution of the chordate karyotype.</title>
        <authorList>
            <consortium name="US DOE Joint Genome Institute (JGI-PGF)"/>
            <person name="Putnam N.H."/>
            <person name="Butts T."/>
            <person name="Ferrier D.E.K."/>
            <person name="Furlong R.F."/>
            <person name="Hellsten U."/>
            <person name="Kawashima T."/>
            <person name="Robinson-Rechavi M."/>
            <person name="Shoguchi E."/>
            <person name="Terry A."/>
            <person name="Yu J.-K."/>
            <person name="Benito-Gutierrez E.L."/>
            <person name="Dubchak I."/>
            <person name="Garcia-Fernandez J."/>
            <person name="Gibson-Brown J.J."/>
            <person name="Grigoriev I.V."/>
            <person name="Horton A.C."/>
            <person name="de Jong P.J."/>
            <person name="Jurka J."/>
            <person name="Kapitonov V.V."/>
            <person name="Kohara Y."/>
            <person name="Kuroki Y."/>
            <person name="Lindquist E."/>
            <person name="Lucas S."/>
            <person name="Osoegawa K."/>
            <person name="Pennacchio L.A."/>
            <person name="Salamov A.A."/>
            <person name="Satou Y."/>
            <person name="Sauka-Spengler T."/>
            <person name="Schmutz J."/>
            <person name="Shin-I T."/>
            <person name="Toyoda A."/>
            <person name="Bronner-Fraser M."/>
            <person name="Fujiyama A."/>
            <person name="Holland L.Z."/>
            <person name="Holland P.W.H."/>
            <person name="Satoh N."/>
            <person name="Rokhsar D.S."/>
        </authorList>
    </citation>
    <scope>NUCLEOTIDE SEQUENCE [LARGE SCALE GENOMIC DNA]</scope>
    <source>
        <strain evidence="3">S238N-H82</strain>
        <tissue evidence="3">Testes</tissue>
    </source>
</reference>
<sequence>MAGWTWLFALLTAVVIGCYLYFDGFDPESLRGARVVVTGCSTGIGEQMAYHYARLGAKVVITARREARLKEVVAKMKDLGAQEAIYVAGDMGKPEDCERTIQTAKEKFGGLDYLVLNHMGSSYNKGGPFLWDGDMAFLEDFTNINYLSYIRLASLALPMLEQSNGSVVVVSSLLGKITSTFLSFYSGAKFALDGFFGSLRQELQLKKADVSITLVVLGLIDTEQAMNSAKFFGIEYLAKLTALSAEDAAMVIIRSGTVRQRELYYPWIMVWPMAKLRPFFPQVLDWMELQKTSLF</sequence>
<feature type="transmembrane region" description="Helical" evidence="2">
    <location>
        <begin position="6"/>
        <end position="22"/>
    </location>
</feature>
<dbReference type="Pfam" id="PF00106">
    <property type="entry name" value="adh_short"/>
    <property type="match status" value="1"/>
</dbReference>
<keyword evidence="2" id="KW-0812">Transmembrane</keyword>
<gene>
    <name evidence="3" type="ORF">BRAFLDRAFT_291053</name>
</gene>
<keyword evidence="2" id="KW-0472">Membrane</keyword>
<dbReference type="PANTHER" id="PTHR44404:SF1">
    <property type="entry name" value="HYDROXYSTEROID 11-BETA-DEHYDROGENASE 1-LIKE PROTEIN"/>
    <property type="match status" value="1"/>
</dbReference>
<dbReference type="FunCoup" id="C3ZJL3">
    <property type="interactions" value="124"/>
</dbReference>
<evidence type="ECO:0000313" key="3">
    <source>
        <dbReference type="EMBL" id="EEN47355.1"/>
    </source>
</evidence>
<proteinExistence type="predicted"/>
<dbReference type="AlphaFoldDB" id="C3ZJL3"/>
<dbReference type="InParanoid" id="C3ZJL3"/>
<dbReference type="GO" id="GO:0016491">
    <property type="term" value="F:oxidoreductase activity"/>
    <property type="evidence" value="ECO:0007669"/>
    <property type="project" value="UniProtKB-KW"/>
</dbReference>
<dbReference type="STRING" id="7739.C3ZJL3"/>
<dbReference type="SUPFAM" id="SSF51735">
    <property type="entry name" value="NAD(P)-binding Rossmann-fold domains"/>
    <property type="match status" value="1"/>
</dbReference>
<dbReference type="PRINTS" id="PR00081">
    <property type="entry name" value="GDHRDH"/>
</dbReference>
<dbReference type="eggNOG" id="KOG1205">
    <property type="taxonomic scope" value="Eukaryota"/>
</dbReference>
<organism>
    <name type="scientific">Branchiostoma floridae</name>
    <name type="common">Florida lancelet</name>
    <name type="synonym">Amphioxus</name>
    <dbReference type="NCBI Taxonomy" id="7739"/>
    <lineage>
        <taxon>Eukaryota</taxon>
        <taxon>Metazoa</taxon>
        <taxon>Chordata</taxon>
        <taxon>Cephalochordata</taxon>
        <taxon>Leptocardii</taxon>
        <taxon>Amphioxiformes</taxon>
        <taxon>Branchiostomatidae</taxon>
        <taxon>Branchiostoma</taxon>
    </lineage>
</organism>
<accession>C3ZJL3</accession>
<protein>
    <submittedName>
        <fullName evidence="3">Hydroxysteroid dehydrogenase protein 1F</fullName>
    </submittedName>
</protein>
<dbReference type="InterPro" id="IPR002347">
    <property type="entry name" value="SDR_fam"/>
</dbReference>
<name>C3ZJL3_BRAFL</name>
<keyword evidence="1" id="KW-0560">Oxidoreductase</keyword>
<dbReference type="PANTHER" id="PTHR44404">
    <property type="entry name" value="HYDROXYSTEROID DEHYDROGENASE 1M"/>
    <property type="match status" value="1"/>
</dbReference>